<dbReference type="InterPro" id="IPR017853">
    <property type="entry name" value="GH"/>
</dbReference>
<gene>
    <name evidence="10" type="ORF">Pan181_08540</name>
</gene>
<dbReference type="PANTHER" id="PTHR10030:SF37">
    <property type="entry name" value="ALPHA-L-FUCOSIDASE-RELATED"/>
    <property type="match status" value="1"/>
</dbReference>
<keyword evidence="4 7" id="KW-0732">Signal</keyword>
<dbReference type="GO" id="GO:0004560">
    <property type="term" value="F:alpha-L-fucosidase activity"/>
    <property type="evidence" value="ECO:0007669"/>
    <property type="project" value="InterPro"/>
</dbReference>
<dbReference type="GO" id="GO:0006004">
    <property type="term" value="P:fucose metabolic process"/>
    <property type="evidence" value="ECO:0007669"/>
    <property type="project" value="InterPro"/>
</dbReference>
<reference evidence="10 11" key="1">
    <citation type="submission" date="2019-02" db="EMBL/GenBank/DDBJ databases">
        <title>Deep-cultivation of Planctomycetes and their phenomic and genomic characterization uncovers novel biology.</title>
        <authorList>
            <person name="Wiegand S."/>
            <person name="Jogler M."/>
            <person name="Boedeker C."/>
            <person name="Pinto D."/>
            <person name="Vollmers J."/>
            <person name="Rivas-Marin E."/>
            <person name="Kohn T."/>
            <person name="Peeters S.H."/>
            <person name="Heuer A."/>
            <person name="Rast P."/>
            <person name="Oberbeckmann S."/>
            <person name="Bunk B."/>
            <person name="Jeske O."/>
            <person name="Meyerdierks A."/>
            <person name="Storesund J.E."/>
            <person name="Kallscheuer N."/>
            <person name="Luecker S."/>
            <person name="Lage O.M."/>
            <person name="Pohl T."/>
            <person name="Merkel B.J."/>
            <person name="Hornburger P."/>
            <person name="Mueller R.-W."/>
            <person name="Bruemmer F."/>
            <person name="Labrenz M."/>
            <person name="Spormann A.M."/>
            <person name="Op den Camp H."/>
            <person name="Overmann J."/>
            <person name="Amann R."/>
            <person name="Jetten M.S.M."/>
            <person name="Mascher T."/>
            <person name="Medema M.H."/>
            <person name="Devos D.P."/>
            <person name="Kaster A.-K."/>
            <person name="Ovreas L."/>
            <person name="Rohde M."/>
            <person name="Galperin M.Y."/>
            <person name="Jogler C."/>
        </authorList>
    </citation>
    <scope>NUCLEOTIDE SEQUENCE [LARGE SCALE GENOMIC DNA]</scope>
    <source>
        <strain evidence="10 11">Pan181</strain>
    </source>
</reference>
<feature type="domain" description="Glycoside hydrolase family 29 N-terminal" evidence="8">
    <location>
        <begin position="30"/>
        <end position="390"/>
    </location>
</feature>
<name>A0A518AIW9_9BACT</name>
<sequence length="508" mass="57757" precursor="true">MSTQRYAHRVFGLLVLLLLVSGNAWAQSPASDAKQTVWQPTWESLRGHTPAPEWFRDAKFGIYFHWGVYSVPAYGNEWYPRHMHEKQNGGRNSFYRHHVETYGDPAEYGYDTFVDQFTAEKFDAEQWCDLFQKAGARFVGPVAEHHDGFAMWDSELTPWNAMDRGPHRDILGEIAKAARERDMKVVATFHHARNNLWQKPDGNWTGHYSFAKEFFPTLLDDKDRAMLYGYMPREQFLDLWLGKLEEVIDQYDPDLIWFDSWLDEIPDETRREFLAYYFNHAEQTGQQVLVTYKQKDMPQDVCVLDLEKGGMAGLTDFAWLTDDTISLGSWCYTDTLDVKPTKVVLHSLVDIVSKNGQLLLNISPMADGTIPENQRQVLLELGAWLDSYGEAIYNTRPFVVYGHGPTQAGKGHFGGIATDKGYSADDIRYTRRGKTVYAIQLGWPGSEQPTLLAGFAATDDGPGLQVTHVELLGSSEPIAWQQTKSGVTVTSPHDAPNEMAMVYKLSVE</sequence>
<dbReference type="PRINTS" id="PR00741">
    <property type="entry name" value="GLHYDRLASE29"/>
</dbReference>
<evidence type="ECO:0000256" key="2">
    <source>
        <dbReference type="ARBA" id="ARBA00007951"/>
    </source>
</evidence>
<evidence type="ECO:0000256" key="3">
    <source>
        <dbReference type="ARBA" id="ARBA00012662"/>
    </source>
</evidence>
<dbReference type="Gene3D" id="3.20.20.80">
    <property type="entry name" value="Glycosidases"/>
    <property type="match status" value="1"/>
</dbReference>
<dbReference type="InterPro" id="IPR057739">
    <property type="entry name" value="Glyco_hydro_29_N"/>
</dbReference>
<keyword evidence="5" id="KW-0378">Hydrolase</keyword>
<evidence type="ECO:0000256" key="6">
    <source>
        <dbReference type="ARBA" id="ARBA00023295"/>
    </source>
</evidence>
<dbReference type="SMART" id="SM00812">
    <property type="entry name" value="Alpha_L_fucos"/>
    <property type="match status" value="1"/>
</dbReference>
<comment type="similarity">
    <text evidence="2">Belongs to the glycosyl hydrolase 29 family.</text>
</comment>
<accession>A0A518AIW9</accession>
<dbReference type="Gene3D" id="2.60.40.1180">
    <property type="entry name" value="Golgi alpha-mannosidase II"/>
    <property type="match status" value="1"/>
</dbReference>
<feature type="signal peptide" evidence="7">
    <location>
        <begin position="1"/>
        <end position="26"/>
    </location>
</feature>
<dbReference type="InterPro" id="IPR016286">
    <property type="entry name" value="FUC_metazoa-typ"/>
</dbReference>
<organism evidence="10 11">
    <name type="scientific">Aeoliella mucimassa</name>
    <dbReference type="NCBI Taxonomy" id="2527972"/>
    <lineage>
        <taxon>Bacteria</taxon>
        <taxon>Pseudomonadati</taxon>
        <taxon>Planctomycetota</taxon>
        <taxon>Planctomycetia</taxon>
        <taxon>Pirellulales</taxon>
        <taxon>Lacipirellulaceae</taxon>
        <taxon>Aeoliella</taxon>
    </lineage>
</organism>
<evidence type="ECO:0000259" key="9">
    <source>
        <dbReference type="Pfam" id="PF16757"/>
    </source>
</evidence>
<evidence type="ECO:0000313" key="11">
    <source>
        <dbReference type="Proteomes" id="UP000315750"/>
    </source>
</evidence>
<dbReference type="EC" id="3.2.1.51" evidence="3"/>
<dbReference type="GO" id="GO:0016139">
    <property type="term" value="P:glycoside catabolic process"/>
    <property type="evidence" value="ECO:0007669"/>
    <property type="project" value="TreeGrafter"/>
</dbReference>
<dbReference type="PANTHER" id="PTHR10030">
    <property type="entry name" value="ALPHA-L-FUCOSIDASE"/>
    <property type="match status" value="1"/>
</dbReference>
<evidence type="ECO:0000256" key="4">
    <source>
        <dbReference type="ARBA" id="ARBA00022729"/>
    </source>
</evidence>
<dbReference type="AlphaFoldDB" id="A0A518AIW9"/>
<comment type="function">
    <text evidence="1">Alpha-L-fucosidase is responsible for hydrolyzing the alpha-1,6-linked fucose joined to the reducing-end N-acetylglucosamine of the carbohydrate moieties of glycoproteins.</text>
</comment>
<dbReference type="Proteomes" id="UP000315750">
    <property type="component" value="Chromosome"/>
</dbReference>
<feature type="chain" id="PRO_5022178801" description="alpha-L-fucosidase" evidence="7">
    <location>
        <begin position="27"/>
        <end position="508"/>
    </location>
</feature>
<dbReference type="EMBL" id="CP036278">
    <property type="protein sequence ID" value="QDU54671.1"/>
    <property type="molecule type" value="Genomic_DNA"/>
</dbReference>
<dbReference type="GO" id="GO:0005764">
    <property type="term" value="C:lysosome"/>
    <property type="evidence" value="ECO:0007669"/>
    <property type="project" value="TreeGrafter"/>
</dbReference>
<dbReference type="Pfam" id="PF01120">
    <property type="entry name" value="Alpha_L_fucos"/>
    <property type="match status" value="1"/>
</dbReference>
<evidence type="ECO:0000259" key="8">
    <source>
        <dbReference type="Pfam" id="PF01120"/>
    </source>
</evidence>
<evidence type="ECO:0000256" key="7">
    <source>
        <dbReference type="SAM" id="SignalP"/>
    </source>
</evidence>
<feature type="domain" description="Alpha-L-fucosidase C-terminal" evidence="9">
    <location>
        <begin position="424"/>
        <end position="501"/>
    </location>
</feature>
<proteinExistence type="inferred from homology"/>
<dbReference type="RefSeq" id="WP_145245616.1">
    <property type="nucleotide sequence ID" value="NZ_CP036278.1"/>
</dbReference>
<evidence type="ECO:0000256" key="1">
    <source>
        <dbReference type="ARBA" id="ARBA00004071"/>
    </source>
</evidence>
<dbReference type="InterPro" id="IPR013780">
    <property type="entry name" value="Glyco_hydro_b"/>
</dbReference>
<dbReference type="InterPro" id="IPR031919">
    <property type="entry name" value="Fucosidase_C"/>
</dbReference>
<evidence type="ECO:0000313" key="10">
    <source>
        <dbReference type="EMBL" id="QDU54671.1"/>
    </source>
</evidence>
<dbReference type="InterPro" id="IPR000933">
    <property type="entry name" value="Glyco_hydro_29"/>
</dbReference>
<dbReference type="SUPFAM" id="SSF51445">
    <property type="entry name" value="(Trans)glycosidases"/>
    <property type="match status" value="1"/>
</dbReference>
<keyword evidence="11" id="KW-1185">Reference proteome</keyword>
<protein>
    <recommendedName>
        <fullName evidence="3">alpha-L-fucosidase</fullName>
        <ecNumber evidence="3">3.2.1.51</ecNumber>
    </recommendedName>
</protein>
<dbReference type="OrthoDB" id="9760597at2"/>
<keyword evidence="6" id="KW-0326">Glycosidase</keyword>
<dbReference type="Pfam" id="PF16757">
    <property type="entry name" value="Fucosidase_C"/>
    <property type="match status" value="1"/>
</dbReference>
<evidence type="ECO:0000256" key="5">
    <source>
        <dbReference type="ARBA" id="ARBA00022801"/>
    </source>
</evidence>
<dbReference type="KEGG" id="amuc:Pan181_08540"/>